<dbReference type="InterPro" id="IPR000757">
    <property type="entry name" value="Beta-glucanase-like"/>
</dbReference>
<dbReference type="RefSeq" id="WP_146438007.1">
    <property type="nucleotide sequence ID" value="NZ_SJPL01000001.1"/>
</dbReference>
<keyword evidence="5" id="KW-1185">Reference proteome</keyword>
<protein>
    <submittedName>
        <fullName evidence="4">Beta-glucanase</fullName>
        <ecNumber evidence="4">3.2.1.73</ecNumber>
    </submittedName>
</protein>
<evidence type="ECO:0000313" key="4">
    <source>
        <dbReference type="EMBL" id="TWT67864.1"/>
    </source>
</evidence>
<comment type="caution">
    <text evidence="4">The sequence shown here is derived from an EMBL/GenBank/DDBJ whole genome shotgun (WGS) entry which is preliminary data.</text>
</comment>
<evidence type="ECO:0000256" key="1">
    <source>
        <dbReference type="ARBA" id="ARBA00006865"/>
    </source>
</evidence>
<evidence type="ECO:0000259" key="3">
    <source>
        <dbReference type="PROSITE" id="PS51762"/>
    </source>
</evidence>
<dbReference type="CDD" id="cd00413">
    <property type="entry name" value="Glyco_hydrolase_16"/>
    <property type="match status" value="1"/>
</dbReference>
<dbReference type="InterPro" id="IPR050546">
    <property type="entry name" value="Glycosyl_Hydrlase_16"/>
</dbReference>
<gene>
    <name evidence="4" type="primary">bglA_1</name>
    <name evidence="4" type="ORF">Pan14r_01020</name>
</gene>
<dbReference type="AlphaFoldDB" id="A0A5C5XYB1"/>
<feature type="chain" id="PRO_5023061936" evidence="2">
    <location>
        <begin position="30"/>
        <end position="433"/>
    </location>
</feature>
<dbReference type="SUPFAM" id="SSF49899">
    <property type="entry name" value="Concanavalin A-like lectins/glucanases"/>
    <property type="match status" value="2"/>
</dbReference>
<evidence type="ECO:0000313" key="5">
    <source>
        <dbReference type="Proteomes" id="UP000317238"/>
    </source>
</evidence>
<keyword evidence="4" id="KW-0326">Glycosidase</keyword>
<dbReference type="EC" id="3.2.1.73" evidence="4"/>
<dbReference type="Gene3D" id="2.60.120.200">
    <property type="match status" value="2"/>
</dbReference>
<dbReference type="PROSITE" id="PS51762">
    <property type="entry name" value="GH16_2"/>
    <property type="match status" value="1"/>
</dbReference>
<accession>A0A5C5XYB1</accession>
<feature type="domain" description="GH16" evidence="3">
    <location>
        <begin position="29"/>
        <end position="432"/>
    </location>
</feature>
<dbReference type="OrthoDB" id="9809583at2"/>
<dbReference type="EMBL" id="SJPL01000001">
    <property type="protein sequence ID" value="TWT67864.1"/>
    <property type="molecule type" value="Genomic_DNA"/>
</dbReference>
<comment type="similarity">
    <text evidence="1">Belongs to the glycosyl hydrolase 16 family.</text>
</comment>
<organism evidence="4 5">
    <name type="scientific">Crateriforma conspicua</name>
    <dbReference type="NCBI Taxonomy" id="2527996"/>
    <lineage>
        <taxon>Bacteria</taxon>
        <taxon>Pseudomonadati</taxon>
        <taxon>Planctomycetota</taxon>
        <taxon>Planctomycetia</taxon>
        <taxon>Planctomycetales</taxon>
        <taxon>Planctomycetaceae</taxon>
        <taxon>Crateriforma</taxon>
    </lineage>
</organism>
<dbReference type="Proteomes" id="UP000317238">
    <property type="component" value="Unassembled WGS sequence"/>
</dbReference>
<dbReference type="GO" id="GO:0005975">
    <property type="term" value="P:carbohydrate metabolic process"/>
    <property type="evidence" value="ECO:0007669"/>
    <property type="project" value="InterPro"/>
</dbReference>
<dbReference type="PANTHER" id="PTHR10963:SF55">
    <property type="entry name" value="GLYCOSIDE HYDROLASE FAMILY 16 PROTEIN"/>
    <property type="match status" value="1"/>
</dbReference>
<reference evidence="4 5" key="1">
    <citation type="submission" date="2019-02" db="EMBL/GenBank/DDBJ databases">
        <title>Deep-cultivation of Planctomycetes and their phenomic and genomic characterization uncovers novel biology.</title>
        <authorList>
            <person name="Wiegand S."/>
            <person name="Jogler M."/>
            <person name="Boedeker C."/>
            <person name="Pinto D."/>
            <person name="Vollmers J."/>
            <person name="Rivas-Marin E."/>
            <person name="Kohn T."/>
            <person name="Peeters S.H."/>
            <person name="Heuer A."/>
            <person name="Rast P."/>
            <person name="Oberbeckmann S."/>
            <person name="Bunk B."/>
            <person name="Jeske O."/>
            <person name="Meyerdierks A."/>
            <person name="Storesund J.E."/>
            <person name="Kallscheuer N."/>
            <person name="Luecker S."/>
            <person name="Lage O.M."/>
            <person name="Pohl T."/>
            <person name="Merkel B.J."/>
            <person name="Hornburger P."/>
            <person name="Mueller R.-W."/>
            <person name="Bruemmer F."/>
            <person name="Labrenz M."/>
            <person name="Spormann A.M."/>
            <person name="Op Den Camp H."/>
            <person name="Overmann J."/>
            <person name="Amann R."/>
            <person name="Jetten M.S.M."/>
            <person name="Mascher T."/>
            <person name="Medema M.H."/>
            <person name="Devos D.P."/>
            <person name="Kaster A.-K."/>
            <person name="Ovreas L."/>
            <person name="Rohde M."/>
            <person name="Galperin M.Y."/>
            <person name="Jogler C."/>
        </authorList>
    </citation>
    <scope>NUCLEOTIDE SEQUENCE [LARGE SCALE GENOMIC DNA]</scope>
    <source>
        <strain evidence="4 5">Pan14r</strain>
    </source>
</reference>
<name>A0A5C5XYB1_9PLAN</name>
<proteinExistence type="inferred from homology"/>
<dbReference type="PANTHER" id="PTHR10963">
    <property type="entry name" value="GLYCOSYL HYDROLASE-RELATED"/>
    <property type="match status" value="1"/>
</dbReference>
<keyword evidence="2" id="KW-0732">Signal</keyword>
<keyword evidence="4" id="KW-0378">Hydrolase</keyword>
<dbReference type="Pfam" id="PF00722">
    <property type="entry name" value="Glyco_hydro_16"/>
    <property type="match status" value="2"/>
</dbReference>
<sequence length="433" mass="49583" precursor="true">MSRLHVYLRPLTIGILAVFLGVVAPPSFAETPADPSPTVSQPQMDLSGWKLVWQDEFDYPNEDLDKHWESQNAPSHHILCSRWRENVVVKDGILHLVNRKQQRGGQDWTSGSIWTRKKFKYGYFECRYRYAESTGTNNSFWLMTRGDDPTEGKRFEIDINEGHYPNEVNTNIHNWSDVVVGDDGKKSHPSAHKGFAFGMRPDYSLPLEIPITTTRLRLASNTSPHFHIRELRVFGVSDRYPDPLSESADQDIDGLVNHAADASAQVTASGVFNPNTRPEHAVDGTISTSWTSPDDGEKWIELQWPDPITIGCVQFINGWQKDGHWTGWGQVSDYTIQAHDGKTWQDVATMNSKDEADFGANYHTYGLLWTEDELVFYQDRKELRRTPNEFCKSECPIWLSEAIIHWAGTVSDQIDGTSMKVDWVRYYQKENER</sequence>
<dbReference type="InterPro" id="IPR013320">
    <property type="entry name" value="ConA-like_dom_sf"/>
</dbReference>
<dbReference type="GO" id="GO:0042972">
    <property type="term" value="F:licheninase activity"/>
    <property type="evidence" value="ECO:0007669"/>
    <property type="project" value="UniProtKB-EC"/>
</dbReference>
<feature type="signal peptide" evidence="2">
    <location>
        <begin position="1"/>
        <end position="29"/>
    </location>
</feature>
<evidence type="ECO:0000256" key="2">
    <source>
        <dbReference type="SAM" id="SignalP"/>
    </source>
</evidence>